<evidence type="ECO:0000313" key="2">
    <source>
        <dbReference type="EMBL" id="PAA87047.1"/>
    </source>
</evidence>
<dbReference type="STRING" id="282301.A0A267GNV1"/>
<sequence>AKMSKNQQATSVKAAQPPAAEQLQHSLPLTQDELTKRASNALRTVRLASVANGAICYRTPNNIKKSLQLFEPSELLLTITLSSEAKSIKSSDGNTIILTLPNLVHCPDTESGCLITKDLPRAPADYDATSAHYAELLKSCGVKASLTVLPLRELTVAYMPHEAKRRLCYAYDYFLADRTIVHRLGNKLGKQFGAKNRRKLPMPIDLEAKNLSAEIERALRCVRVCLNGSTLSCLVGQMTPLSRGSSSSDKDRLDEDQRLLANIVSACQQSAQRLASQYGLSIAGLYLRYPSCGNVPIFVADPAATKTASGADLAKTTKKKEARDLDKDLAELSASLWDQELLSKAGKKKKTTKAKTAQAEKKLKQSKNKRKEIGKISKSASTEQKQKTADKKKGGRPQKQKKKSNKRVPADA</sequence>
<gene>
    <name evidence="2" type="ORF">BOX15_Mlig001018g9</name>
</gene>
<dbReference type="Proteomes" id="UP000215902">
    <property type="component" value="Unassembled WGS sequence"/>
</dbReference>
<proteinExistence type="predicted"/>
<reference evidence="2 3" key="1">
    <citation type="submission" date="2017-06" db="EMBL/GenBank/DDBJ databases">
        <title>A platform for efficient transgenesis in Macrostomum lignano, a flatworm model organism for stem cell research.</title>
        <authorList>
            <person name="Berezikov E."/>
        </authorList>
    </citation>
    <scope>NUCLEOTIDE SEQUENCE [LARGE SCALE GENOMIC DNA]</scope>
    <source>
        <strain evidence="2">DV1</strain>
        <tissue evidence="2">Whole organism</tissue>
    </source>
</reference>
<protein>
    <recommendedName>
        <fullName evidence="4">Ribosomal L1 domain-containing protein</fullName>
    </recommendedName>
</protein>
<feature type="non-terminal residue" evidence="2">
    <location>
        <position position="1"/>
    </location>
</feature>
<evidence type="ECO:0008006" key="4">
    <source>
        <dbReference type="Google" id="ProtNLM"/>
    </source>
</evidence>
<dbReference type="InterPro" id="IPR023674">
    <property type="entry name" value="Ribosomal_uL1-like"/>
</dbReference>
<organism evidence="2 3">
    <name type="scientific">Macrostomum lignano</name>
    <dbReference type="NCBI Taxonomy" id="282301"/>
    <lineage>
        <taxon>Eukaryota</taxon>
        <taxon>Metazoa</taxon>
        <taxon>Spiralia</taxon>
        <taxon>Lophotrochozoa</taxon>
        <taxon>Platyhelminthes</taxon>
        <taxon>Rhabditophora</taxon>
        <taxon>Macrostomorpha</taxon>
        <taxon>Macrostomida</taxon>
        <taxon>Macrostomidae</taxon>
        <taxon>Macrostomum</taxon>
    </lineage>
</organism>
<evidence type="ECO:0000256" key="1">
    <source>
        <dbReference type="SAM" id="MobiDB-lite"/>
    </source>
</evidence>
<dbReference type="AlphaFoldDB" id="A0A267GNV1"/>
<name>A0A267GNV1_9PLAT</name>
<keyword evidence="3" id="KW-1185">Reference proteome</keyword>
<comment type="caution">
    <text evidence="2">The sequence shown here is derived from an EMBL/GenBank/DDBJ whole genome shotgun (WGS) entry which is preliminary data.</text>
</comment>
<feature type="region of interest" description="Disordered" evidence="1">
    <location>
        <begin position="346"/>
        <end position="412"/>
    </location>
</feature>
<dbReference type="SUPFAM" id="SSF56808">
    <property type="entry name" value="Ribosomal protein L1"/>
    <property type="match status" value="1"/>
</dbReference>
<dbReference type="InterPro" id="IPR028364">
    <property type="entry name" value="Ribosomal_uL1/biogenesis"/>
</dbReference>
<dbReference type="Gene3D" id="3.40.50.790">
    <property type="match status" value="1"/>
</dbReference>
<feature type="region of interest" description="Disordered" evidence="1">
    <location>
        <begin position="1"/>
        <end position="28"/>
    </location>
</feature>
<feature type="compositionally biased region" description="Basic residues" evidence="1">
    <location>
        <begin position="393"/>
        <end position="406"/>
    </location>
</feature>
<accession>A0A267GNV1</accession>
<dbReference type="InterPro" id="IPR016095">
    <property type="entry name" value="Ribosomal_uL1_3-a/b-sand"/>
</dbReference>
<evidence type="ECO:0000313" key="3">
    <source>
        <dbReference type="Proteomes" id="UP000215902"/>
    </source>
</evidence>
<dbReference type="EMBL" id="NIVC01000251">
    <property type="protein sequence ID" value="PAA87047.1"/>
    <property type="molecule type" value="Genomic_DNA"/>
</dbReference>
<dbReference type="Pfam" id="PF00687">
    <property type="entry name" value="Ribosomal_L1"/>
    <property type="match status" value="1"/>
</dbReference>
<feature type="compositionally biased region" description="Polar residues" evidence="1">
    <location>
        <begin position="1"/>
        <end position="13"/>
    </location>
</feature>
<dbReference type="OrthoDB" id="10251727at2759"/>